<protein>
    <recommendedName>
        <fullName evidence="3">Class I SAM-dependent methyltransferase</fullName>
    </recommendedName>
</protein>
<sequence length="325" mass="37111">MRPDLFPFDLFDLGPLRRHGGATGRALAELGPLCLSPPYPWGHWLYARLIREHCRRLEGDFIECGVAKGGTSLFLARFARGLGRRVWALDSFVGLPAPDPARDNPYFMRGDYAPRQERGDLLQRFRGAIRQAGADGIVRPIQGFFETSLQRLPRRARFCFIHVDVDLYDSAWQVLEGLHDRLVEGGLLVLDDFFHHAQGPARAAGEFFASRSVTPVYHVSFPYSVVVIKGERPAPGRHRSLDGNHYSFDWLREDTLLRRALQASRARARRARATRQLDNASRLLEVLRAGRADQSSDVYEYWRALEDYWDDMDVNPSGARSEYRI</sequence>
<dbReference type="InterPro" id="IPR029063">
    <property type="entry name" value="SAM-dependent_MTases_sf"/>
</dbReference>
<dbReference type="Gene3D" id="3.40.50.150">
    <property type="entry name" value="Vaccinia Virus protein VP39"/>
    <property type="match status" value="1"/>
</dbReference>
<dbReference type="Pfam" id="PF05711">
    <property type="entry name" value="TylF"/>
    <property type="match status" value="1"/>
</dbReference>
<dbReference type="PANTHER" id="PTHR40036">
    <property type="entry name" value="MACROCIN O-METHYLTRANSFERASE"/>
    <property type="match status" value="1"/>
</dbReference>
<evidence type="ECO:0000313" key="1">
    <source>
        <dbReference type="EMBL" id="KFA94041.1"/>
    </source>
</evidence>
<evidence type="ECO:0008006" key="3">
    <source>
        <dbReference type="Google" id="ProtNLM"/>
    </source>
</evidence>
<dbReference type="AlphaFoldDB" id="A0A084T006"/>
<organism evidence="1 2">
    <name type="scientific">Archangium violaceum Cb vi76</name>
    <dbReference type="NCBI Taxonomy" id="1406225"/>
    <lineage>
        <taxon>Bacteria</taxon>
        <taxon>Pseudomonadati</taxon>
        <taxon>Myxococcota</taxon>
        <taxon>Myxococcia</taxon>
        <taxon>Myxococcales</taxon>
        <taxon>Cystobacterineae</taxon>
        <taxon>Archangiaceae</taxon>
        <taxon>Archangium</taxon>
    </lineage>
</organism>
<evidence type="ECO:0000313" key="2">
    <source>
        <dbReference type="Proteomes" id="UP000028547"/>
    </source>
</evidence>
<reference evidence="1 2" key="1">
    <citation type="submission" date="2014-07" db="EMBL/GenBank/DDBJ databases">
        <title>Draft Genome Sequence of Gephyronic Acid Producer, Cystobacter violaceus Strain Cb vi76.</title>
        <authorList>
            <person name="Stevens D.C."/>
            <person name="Young J."/>
            <person name="Carmichael R."/>
            <person name="Tan J."/>
            <person name="Taylor R.E."/>
        </authorList>
    </citation>
    <scope>NUCLEOTIDE SEQUENCE [LARGE SCALE GENOMIC DNA]</scope>
    <source>
        <strain evidence="1 2">Cb vi76</strain>
    </source>
</reference>
<accession>A0A084T006</accession>
<dbReference type="EMBL" id="JPMI01000027">
    <property type="protein sequence ID" value="KFA94041.1"/>
    <property type="molecule type" value="Genomic_DNA"/>
</dbReference>
<gene>
    <name evidence="1" type="ORF">Q664_05215</name>
</gene>
<comment type="caution">
    <text evidence="1">The sequence shown here is derived from an EMBL/GenBank/DDBJ whole genome shotgun (WGS) entry which is preliminary data.</text>
</comment>
<name>A0A084T006_9BACT</name>
<dbReference type="InterPro" id="IPR008884">
    <property type="entry name" value="TylF_MeTrfase"/>
</dbReference>
<proteinExistence type="predicted"/>
<dbReference type="PANTHER" id="PTHR40036:SF1">
    <property type="entry name" value="MACROCIN O-METHYLTRANSFERASE"/>
    <property type="match status" value="1"/>
</dbReference>
<dbReference type="SUPFAM" id="SSF53335">
    <property type="entry name" value="S-adenosyl-L-methionine-dependent methyltransferases"/>
    <property type="match status" value="1"/>
</dbReference>
<dbReference type="Proteomes" id="UP000028547">
    <property type="component" value="Unassembled WGS sequence"/>
</dbReference>
<dbReference type="RefSeq" id="WP_043390421.1">
    <property type="nucleotide sequence ID" value="NZ_JPMI01000027.1"/>
</dbReference>